<feature type="domain" description="Alcohol dehydrogenase-like N-terminal" evidence="1">
    <location>
        <begin position="28"/>
        <end position="112"/>
    </location>
</feature>
<dbReference type="PANTHER" id="PTHR44013:SF1">
    <property type="entry name" value="ZINC-TYPE ALCOHOL DEHYDROGENASE-LIKE PROTEIN C16A3.02C"/>
    <property type="match status" value="1"/>
</dbReference>
<proteinExistence type="predicted"/>
<dbReference type="InterPro" id="IPR011032">
    <property type="entry name" value="GroES-like_sf"/>
</dbReference>
<dbReference type="KEGG" id="hcu:MUN79_01695"/>
<sequence>MRKVLYDRFGDEQVLAVREQPTPTIVANQLLIQVKAASLNPLDWKIYRGEMKLLSGSKFPKSVGIDFAGIVSQVGASVTRYQPGDAVFGFLDVFKGGALAEYVVATEADIAPSRPTFPLTRQRPCRLLAWPPCRLSTSWRPSPRARRCSSTEPVAAWVCLPFSWPSSAVPA</sequence>
<dbReference type="PANTHER" id="PTHR44013">
    <property type="entry name" value="ZINC-TYPE ALCOHOL DEHYDROGENASE-LIKE PROTEIN C16A3.02C"/>
    <property type="match status" value="1"/>
</dbReference>
<name>A0A8T9Q701_9BACT</name>
<dbReference type="Pfam" id="PF08240">
    <property type="entry name" value="ADH_N"/>
    <property type="match status" value="1"/>
</dbReference>
<accession>A0A8T9Q701</accession>
<dbReference type="SUPFAM" id="SSF50129">
    <property type="entry name" value="GroES-like"/>
    <property type="match status" value="1"/>
</dbReference>
<dbReference type="Gene3D" id="3.90.180.10">
    <property type="entry name" value="Medium-chain alcohol dehydrogenases, catalytic domain"/>
    <property type="match status" value="1"/>
</dbReference>
<gene>
    <name evidence="2" type="ORF">MUN79_01695</name>
</gene>
<dbReference type="Proteomes" id="UP000831796">
    <property type="component" value="Chromosome"/>
</dbReference>
<dbReference type="InterPro" id="IPR013154">
    <property type="entry name" value="ADH-like_N"/>
</dbReference>
<protein>
    <submittedName>
        <fullName evidence="2">Alcohol dehydrogenase catalytic domain-containing protein</fullName>
    </submittedName>
</protein>
<dbReference type="InterPro" id="IPR052733">
    <property type="entry name" value="Chloroplast_QOR"/>
</dbReference>
<evidence type="ECO:0000313" key="3">
    <source>
        <dbReference type="Proteomes" id="UP000831796"/>
    </source>
</evidence>
<dbReference type="EMBL" id="CP095046">
    <property type="protein sequence ID" value="UOQ72732.1"/>
    <property type="molecule type" value="Genomic_DNA"/>
</dbReference>
<dbReference type="RefSeq" id="WP_244676090.1">
    <property type="nucleotide sequence ID" value="NZ_CP095046.1"/>
</dbReference>
<keyword evidence="3" id="KW-1185">Reference proteome</keyword>
<evidence type="ECO:0000259" key="1">
    <source>
        <dbReference type="Pfam" id="PF08240"/>
    </source>
</evidence>
<reference evidence="2" key="1">
    <citation type="submission" date="2022-04" db="EMBL/GenBank/DDBJ databases">
        <title>Hymenobacter sp. isolated from the air.</title>
        <authorList>
            <person name="Won M."/>
            <person name="Lee C.-M."/>
            <person name="Woen H.-Y."/>
            <person name="Kwon S.-W."/>
        </authorList>
    </citation>
    <scope>NUCLEOTIDE SEQUENCE</scope>
    <source>
        <strain evidence="2">5116S-3</strain>
    </source>
</reference>
<evidence type="ECO:0000313" key="2">
    <source>
        <dbReference type="EMBL" id="UOQ72732.1"/>
    </source>
</evidence>
<dbReference type="AlphaFoldDB" id="A0A8T9Q701"/>
<organism evidence="2 3">
    <name type="scientific">Hymenobacter cellulosilyticus</name>
    <dbReference type="NCBI Taxonomy" id="2932248"/>
    <lineage>
        <taxon>Bacteria</taxon>
        <taxon>Pseudomonadati</taxon>
        <taxon>Bacteroidota</taxon>
        <taxon>Cytophagia</taxon>
        <taxon>Cytophagales</taxon>
        <taxon>Hymenobacteraceae</taxon>
        <taxon>Hymenobacter</taxon>
    </lineage>
</organism>